<accession>A0ABW1CV33</accession>
<dbReference type="Proteomes" id="UP001596058">
    <property type="component" value="Unassembled WGS sequence"/>
</dbReference>
<dbReference type="RefSeq" id="WP_379518273.1">
    <property type="nucleotide sequence ID" value="NZ_JBHSPA010000041.1"/>
</dbReference>
<evidence type="ECO:0000313" key="2">
    <source>
        <dbReference type="Proteomes" id="UP001596058"/>
    </source>
</evidence>
<protein>
    <recommendedName>
        <fullName evidence="3">RiboL-PSP-HEPN domain-containing protein</fullName>
    </recommendedName>
</protein>
<reference evidence="2" key="1">
    <citation type="journal article" date="2019" name="Int. J. Syst. Evol. Microbiol.">
        <title>The Global Catalogue of Microorganisms (GCM) 10K type strain sequencing project: providing services to taxonomists for standard genome sequencing and annotation.</title>
        <authorList>
            <consortium name="The Broad Institute Genomics Platform"/>
            <consortium name="The Broad Institute Genome Sequencing Center for Infectious Disease"/>
            <person name="Wu L."/>
            <person name="Ma J."/>
        </authorList>
    </citation>
    <scope>NUCLEOTIDE SEQUENCE [LARGE SCALE GENOMIC DNA]</scope>
    <source>
        <strain evidence="2">CCUG 53903</strain>
    </source>
</reference>
<gene>
    <name evidence="1" type="ORF">ACFPZ3_33315</name>
</gene>
<evidence type="ECO:0008006" key="3">
    <source>
        <dbReference type="Google" id="ProtNLM"/>
    </source>
</evidence>
<dbReference type="EMBL" id="JBHSPA010000041">
    <property type="protein sequence ID" value="MFC5828773.1"/>
    <property type="molecule type" value="Genomic_DNA"/>
</dbReference>
<comment type="caution">
    <text evidence="1">The sequence shown here is derived from an EMBL/GenBank/DDBJ whole genome shotgun (WGS) entry which is preliminary data.</text>
</comment>
<name>A0ABW1CV33_9ACTN</name>
<proteinExistence type="predicted"/>
<organism evidence="1 2">
    <name type="scientific">Nonomuraea insulae</name>
    <dbReference type="NCBI Taxonomy" id="1616787"/>
    <lineage>
        <taxon>Bacteria</taxon>
        <taxon>Bacillati</taxon>
        <taxon>Actinomycetota</taxon>
        <taxon>Actinomycetes</taxon>
        <taxon>Streptosporangiales</taxon>
        <taxon>Streptosporangiaceae</taxon>
        <taxon>Nonomuraea</taxon>
    </lineage>
</organism>
<sequence>MPNYPPKTQAFLDFERNLEYAKQLVRGGENLTAMGVTAFDVGDLYRAAWVQAVAALDHWVHQEVYYRAILLAQQPDMHKPRRYKEFTIPMELFEEVHHGNTPLDQALKRHLRQVIGRKTYQGSEDIKDGFAIVSDVPLWERVTQVINGERPPAGERLQVKDVRRMLGAIVWRRNKIAHESDRDADDNDNKRPINAEQAMQAVETLQMIAAAILVAVDGRTP</sequence>
<evidence type="ECO:0000313" key="1">
    <source>
        <dbReference type="EMBL" id="MFC5828773.1"/>
    </source>
</evidence>
<keyword evidence="2" id="KW-1185">Reference proteome</keyword>